<evidence type="ECO:0000313" key="7">
    <source>
        <dbReference type="Proteomes" id="UP000005156"/>
    </source>
</evidence>
<reference evidence="6 7" key="1">
    <citation type="submission" date="2011-02" db="EMBL/GenBank/DDBJ databases">
        <authorList>
            <person name="Weinstock G."/>
            <person name="Sodergren E."/>
            <person name="Clifton S."/>
            <person name="Fulton L."/>
            <person name="Fulton B."/>
            <person name="Courtney L."/>
            <person name="Fronick C."/>
            <person name="Harrison M."/>
            <person name="Strong C."/>
            <person name="Farmer C."/>
            <person name="Delahaunty K."/>
            <person name="Markovic C."/>
            <person name="Hall O."/>
            <person name="Minx P."/>
            <person name="Tomlinson C."/>
            <person name="Mitreva M."/>
            <person name="Hou S."/>
            <person name="Chen J."/>
            <person name="Wollam A."/>
            <person name="Pepin K.H."/>
            <person name="Johnson M."/>
            <person name="Bhonagiri V."/>
            <person name="Zhang X."/>
            <person name="Suruliraj S."/>
            <person name="Warren W."/>
            <person name="Chinwalla A."/>
            <person name="Mardis E.R."/>
            <person name="Wilson R.K."/>
        </authorList>
    </citation>
    <scope>NUCLEOTIDE SEQUENCE [LARGE SCALE GENOMIC DNA]</scope>
    <source>
        <strain evidence="6 7">YIT 11859</strain>
    </source>
</reference>
<accession>F3QKN8</accession>
<proteinExistence type="predicted"/>
<dbReference type="InterPro" id="IPR003953">
    <property type="entry name" value="FAD-dep_OxRdtase_2_FAD-bd"/>
</dbReference>
<dbReference type="InterPro" id="IPR027477">
    <property type="entry name" value="Succ_DH/fumarate_Rdtase_cat_sf"/>
</dbReference>
<dbReference type="SUPFAM" id="SSF51905">
    <property type="entry name" value="FAD/NAD(P)-binding domain"/>
    <property type="match status" value="1"/>
</dbReference>
<evidence type="ECO:0000256" key="2">
    <source>
        <dbReference type="ARBA" id="ARBA00022630"/>
    </source>
</evidence>
<protein>
    <submittedName>
        <fullName evidence="6">Tat pathway signal sequence domain protein</fullName>
    </submittedName>
</protein>
<dbReference type="GO" id="GO:0016491">
    <property type="term" value="F:oxidoreductase activity"/>
    <property type="evidence" value="ECO:0007669"/>
    <property type="project" value="UniProtKB-KW"/>
</dbReference>
<dbReference type="eggNOG" id="COG1053">
    <property type="taxonomic scope" value="Bacteria"/>
</dbReference>
<dbReference type="EMBL" id="AFBP01000041">
    <property type="protein sequence ID" value="EGG54293.1"/>
    <property type="molecule type" value="Genomic_DNA"/>
</dbReference>
<comment type="cofactor">
    <cofactor evidence="1">
        <name>FAD</name>
        <dbReference type="ChEBI" id="CHEBI:57692"/>
    </cofactor>
</comment>
<dbReference type="Gene3D" id="3.50.50.60">
    <property type="entry name" value="FAD/NAD(P)-binding domain"/>
    <property type="match status" value="1"/>
</dbReference>
<organism evidence="6 7">
    <name type="scientific">Parasutterella excrementihominis YIT 11859</name>
    <dbReference type="NCBI Taxonomy" id="762966"/>
    <lineage>
        <taxon>Bacteria</taxon>
        <taxon>Pseudomonadati</taxon>
        <taxon>Pseudomonadota</taxon>
        <taxon>Betaproteobacteria</taxon>
        <taxon>Burkholderiales</taxon>
        <taxon>Sutterellaceae</taxon>
        <taxon>Parasutterella</taxon>
    </lineage>
</organism>
<sequence>MFEQSPFFIWIKTMISRRDTLKISLALSAMGLSAAPAFAWRTGEPEEKISCDILVIGSGIAGTVAALQAVEDGANVLMIDKASENQRGGNSRVCLGSFLMPEHNTPEAKKAFIEDVKKKSLGGGRTDLYEVLADNILDSVKWAESNGAAFEPWLQQAPWNVGVRIASPGQYRGMPKLLKTLFDKYIEKGGKVLFKTKAKQLLVNKKGAVDGAICQTDKGLLQINAKAVILGTGGYSANREMLEAAHPGGANILIRGNKFITGDGIRLAQEVGAGTMGMAGVESLHLPVVFNGPQGRGSPTRALPYCLGINAEGKRFVDESLGYASFGKATLQQTGQKVALIFEEAMLQKEKRIGMSVELFKRAKGGLIEANGYEQLAKEIGVQPAVLKETLEKFNASVKDGKALTAEPPKSNLAEKINLNGKLYAFYPLTPSITMVYGGLMINKDAQVTEADGTPIKGLYAAGETVNLYYHDYHGGGILSQSLVFGRIAANQAVKYIKQ</sequence>
<dbReference type="AlphaFoldDB" id="F3QKN8"/>
<comment type="caution">
    <text evidence="6">The sequence shown here is derived from an EMBL/GenBank/DDBJ whole genome shotgun (WGS) entry which is preliminary data.</text>
</comment>
<keyword evidence="7" id="KW-1185">Reference proteome</keyword>
<evidence type="ECO:0000259" key="5">
    <source>
        <dbReference type="Pfam" id="PF00890"/>
    </source>
</evidence>
<dbReference type="InterPro" id="IPR036188">
    <property type="entry name" value="FAD/NAD-bd_sf"/>
</dbReference>
<dbReference type="Pfam" id="PF00890">
    <property type="entry name" value="FAD_binding_2"/>
    <property type="match status" value="1"/>
</dbReference>
<dbReference type="HOGENOM" id="CLU_011398_4_5_4"/>
<dbReference type="SUPFAM" id="SSF56425">
    <property type="entry name" value="Succinate dehydrogenase/fumarate reductase flavoprotein, catalytic domain"/>
    <property type="match status" value="1"/>
</dbReference>
<keyword evidence="4" id="KW-0560">Oxidoreductase</keyword>
<evidence type="ECO:0000256" key="4">
    <source>
        <dbReference type="ARBA" id="ARBA00023002"/>
    </source>
</evidence>
<keyword evidence="2" id="KW-0285">Flavoprotein</keyword>
<dbReference type="Gene3D" id="3.90.700.10">
    <property type="entry name" value="Succinate dehydrogenase/fumarate reductase flavoprotein, catalytic domain"/>
    <property type="match status" value="1"/>
</dbReference>
<dbReference type="Proteomes" id="UP000005156">
    <property type="component" value="Unassembled WGS sequence"/>
</dbReference>
<evidence type="ECO:0000313" key="6">
    <source>
        <dbReference type="EMBL" id="EGG54293.1"/>
    </source>
</evidence>
<evidence type="ECO:0000256" key="3">
    <source>
        <dbReference type="ARBA" id="ARBA00022827"/>
    </source>
</evidence>
<dbReference type="PRINTS" id="PR00368">
    <property type="entry name" value="FADPNR"/>
</dbReference>
<gene>
    <name evidence="6" type="ORF">HMPREF9439_01499</name>
</gene>
<dbReference type="PANTHER" id="PTHR43400:SF7">
    <property type="entry name" value="FAD-DEPENDENT OXIDOREDUCTASE 2 FAD BINDING DOMAIN-CONTAINING PROTEIN"/>
    <property type="match status" value="1"/>
</dbReference>
<name>F3QKN8_9BURK</name>
<keyword evidence="3" id="KW-0274">FAD</keyword>
<evidence type="ECO:0000256" key="1">
    <source>
        <dbReference type="ARBA" id="ARBA00001974"/>
    </source>
</evidence>
<dbReference type="InterPro" id="IPR050315">
    <property type="entry name" value="FAD-oxidoreductase_2"/>
</dbReference>
<feature type="domain" description="FAD-dependent oxidoreductase 2 FAD-binding" evidence="5">
    <location>
        <begin position="52"/>
        <end position="475"/>
    </location>
</feature>
<dbReference type="PANTHER" id="PTHR43400">
    <property type="entry name" value="FUMARATE REDUCTASE"/>
    <property type="match status" value="1"/>
</dbReference>